<feature type="disulfide bond" evidence="7">
    <location>
        <begin position="527"/>
        <end position="545"/>
    </location>
</feature>
<evidence type="ECO:0000259" key="13">
    <source>
        <dbReference type="PROSITE" id="PS50240"/>
    </source>
</evidence>
<keyword evidence="4 8" id="KW-0720">Serine protease</keyword>
<feature type="domain" description="CUB" evidence="11">
    <location>
        <begin position="185"/>
        <end position="294"/>
    </location>
</feature>
<reference evidence="14" key="1">
    <citation type="submission" date="2025-08" db="UniProtKB">
        <authorList>
            <consortium name="Ensembl"/>
        </authorList>
    </citation>
    <scope>IDENTIFICATION</scope>
</reference>
<feature type="disulfide bond" evidence="6">
    <location>
        <begin position="185"/>
        <end position="212"/>
    </location>
</feature>
<proteinExistence type="predicted"/>
<evidence type="ECO:0000256" key="1">
    <source>
        <dbReference type="ARBA" id="ARBA00022670"/>
    </source>
</evidence>
<dbReference type="SMART" id="SM00042">
    <property type="entry name" value="CUB"/>
    <property type="match status" value="1"/>
</dbReference>
<feature type="region of interest" description="Disordered" evidence="9">
    <location>
        <begin position="460"/>
        <end position="499"/>
    </location>
</feature>
<evidence type="ECO:0000256" key="4">
    <source>
        <dbReference type="ARBA" id="ARBA00022825"/>
    </source>
</evidence>
<keyword evidence="5 7" id="KW-1015">Disulfide bond</keyword>
<keyword evidence="2" id="KW-0677">Repeat</keyword>
<dbReference type="GO" id="GO:0004252">
    <property type="term" value="F:serine-type endopeptidase activity"/>
    <property type="evidence" value="ECO:0007669"/>
    <property type="project" value="InterPro"/>
</dbReference>
<evidence type="ECO:0000256" key="6">
    <source>
        <dbReference type="PROSITE-ProRule" id="PRU00059"/>
    </source>
</evidence>
<dbReference type="PANTHER" id="PTHR24252:SF16">
    <property type="entry name" value="TRANSMEMBRANE SERINE PROTEASE 15"/>
    <property type="match status" value="1"/>
</dbReference>
<dbReference type="SUPFAM" id="SSF49899">
    <property type="entry name" value="Concanavalin A-like lectins/glucanases"/>
    <property type="match status" value="1"/>
</dbReference>
<dbReference type="InterPro" id="IPR036055">
    <property type="entry name" value="LDL_receptor-like_sf"/>
</dbReference>
<dbReference type="PROSITE" id="PS50060">
    <property type="entry name" value="MAM_2"/>
    <property type="match status" value="1"/>
</dbReference>
<dbReference type="Ensembl" id="ENSFHET00000011536.1">
    <property type="protein sequence ID" value="ENSFHEP00000022960.1"/>
    <property type="gene ID" value="ENSFHEG00000003705.1"/>
</dbReference>
<protein>
    <submittedName>
        <fullName evidence="14">Transmembrane serine protease 15</fullName>
    </submittedName>
</protein>
<dbReference type="InterPro" id="IPR001314">
    <property type="entry name" value="Peptidase_S1A"/>
</dbReference>
<dbReference type="Pfam" id="PF00057">
    <property type="entry name" value="Ldl_recept_a"/>
    <property type="match status" value="2"/>
</dbReference>
<dbReference type="Pfam" id="PF00431">
    <property type="entry name" value="CUB"/>
    <property type="match status" value="1"/>
</dbReference>
<dbReference type="PANTHER" id="PTHR24252">
    <property type="entry name" value="ACROSIN-RELATED"/>
    <property type="match status" value="1"/>
</dbReference>
<dbReference type="Pfam" id="PF00089">
    <property type="entry name" value="Trypsin"/>
    <property type="match status" value="1"/>
</dbReference>
<dbReference type="PROSITE" id="PS50240">
    <property type="entry name" value="TRYPSIN_DOM"/>
    <property type="match status" value="1"/>
</dbReference>
<dbReference type="SUPFAM" id="SSF50494">
    <property type="entry name" value="Trypsin-like serine proteases"/>
    <property type="match status" value="1"/>
</dbReference>
<keyword evidence="10" id="KW-0472">Membrane</keyword>
<dbReference type="STRING" id="8078.ENSFHEP00000022960"/>
<dbReference type="FunFam" id="2.60.120.200:FF:000128">
    <property type="entry name" value="enteropeptidase isoform X2"/>
    <property type="match status" value="1"/>
</dbReference>
<dbReference type="PRINTS" id="PR00722">
    <property type="entry name" value="CHYMOTRYPSIN"/>
</dbReference>
<dbReference type="PROSITE" id="PS01209">
    <property type="entry name" value="LDLRA_1"/>
    <property type="match status" value="2"/>
</dbReference>
<dbReference type="InterPro" id="IPR035914">
    <property type="entry name" value="Sperma_CUB_dom_sf"/>
</dbReference>
<name>A0A3Q2U0K8_FUNHE</name>
<dbReference type="Proteomes" id="UP000265000">
    <property type="component" value="Unplaced"/>
</dbReference>
<feature type="disulfide bond" evidence="7">
    <location>
        <begin position="520"/>
        <end position="532"/>
    </location>
</feature>
<dbReference type="Gene3D" id="2.60.120.200">
    <property type="match status" value="1"/>
</dbReference>
<dbReference type="SMART" id="SM00192">
    <property type="entry name" value="LDLa"/>
    <property type="match status" value="2"/>
</dbReference>
<evidence type="ECO:0000256" key="5">
    <source>
        <dbReference type="ARBA" id="ARBA00023157"/>
    </source>
</evidence>
<evidence type="ECO:0000313" key="15">
    <source>
        <dbReference type="Proteomes" id="UP000265000"/>
    </source>
</evidence>
<dbReference type="InterPro" id="IPR000998">
    <property type="entry name" value="MAM_dom"/>
</dbReference>
<dbReference type="PROSITE" id="PS01180">
    <property type="entry name" value="CUB"/>
    <property type="match status" value="1"/>
</dbReference>
<dbReference type="InterPro" id="IPR002172">
    <property type="entry name" value="LDrepeatLR_classA_rpt"/>
</dbReference>
<evidence type="ECO:0000256" key="2">
    <source>
        <dbReference type="ARBA" id="ARBA00022737"/>
    </source>
</evidence>
<evidence type="ECO:0000259" key="12">
    <source>
        <dbReference type="PROSITE" id="PS50060"/>
    </source>
</evidence>
<dbReference type="SUPFAM" id="SSF57424">
    <property type="entry name" value="LDL receptor-like module"/>
    <property type="match status" value="2"/>
</dbReference>
<keyword evidence="15" id="KW-1185">Reference proteome</keyword>
<dbReference type="InterPro" id="IPR001254">
    <property type="entry name" value="Trypsin_dom"/>
</dbReference>
<dbReference type="SMART" id="SM00020">
    <property type="entry name" value="Tryp_SPc"/>
    <property type="match status" value="1"/>
</dbReference>
<dbReference type="PROSITE" id="PS00135">
    <property type="entry name" value="TRYPSIN_SER"/>
    <property type="match status" value="1"/>
</dbReference>
<evidence type="ECO:0000256" key="9">
    <source>
        <dbReference type="SAM" id="MobiDB-lite"/>
    </source>
</evidence>
<feature type="disulfide bond" evidence="7">
    <location>
        <begin position="539"/>
        <end position="554"/>
    </location>
</feature>
<dbReference type="Pfam" id="PF00629">
    <property type="entry name" value="MAM"/>
    <property type="match status" value="1"/>
</dbReference>
<evidence type="ECO:0000259" key="11">
    <source>
        <dbReference type="PROSITE" id="PS01180"/>
    </source>
</evidence>
<feature type="compositionally biased region" description="Pro residues" evidence="9">
    <location>
        <begin position="461"/>
        <end position="480"/>
    </location>
</feature>
<dbReference type="GO" id="GO:0016020">
    <property type="term" value="C:membrane"/>
    <property type="evidence" value="ECO:0007669"/>
    <property type="project" value="InterPro"/>
</dbReference>
<accession>A0A3Q2U0K8</accession>
<evidence type="ECO:0000256" key="8">
    <source>
        <dbReference type="RuleBase" id="RU363034"/>
    </source>
</evidence>
<evidence type="ECO:0000256" key="7">
    <source>
        <dbReference type="PROSITE-ProRule" id="PRU00124"/>
    </source>
</evidence>
<reference evidence="14" key="2">
    <citation type="submission" date="2025-09" db="UniProtKB">
        <authorList>
            <consortium name="Ensembl"/>
        </authorList>
    </citation>
    <scope>IDENTIFICATION</scope>
</reference>
<dbReference type="FunFam" id="2.40.10.10:FF:000003">
    <property type="entry name" value="Transmembrane serine protease 3"/>
    <property type="match status" value="1"/>
</dbReference>
<feature type="domain" description="Peptidase S1" evidence="13">
    <location>
        <begin position="613"/>
        <end position="847"/>
    </location>
</feature>
<dbReference type="CDD" id="cd00190">
    <property type="entry name" value="Tryp_SPc"/>
    <property type="match status" value="1"/>
</dbReference>
<dbReference type="InterPro" id="IPR023415">
    <property type="entry name" value="LDLR_class-A_CS"/>
</dbReference>
<keyword evidence="10" id="KW-1133">Transmembrane helix</keyword>
<dbReference type="PROSITE" id="PS50068">
    <property type="entry name" value="LDLRA_2"/>
    <property type="match status" value="2"/>
</dbReference>
<keyword evidence="10" id="KW-0812">Transmembrane</keyword>
<dbReference type="InterPro" id="IPR000859">
    <property type="entry name" value="CUB_dom"/>
</dbReference>
<dbReference type="InterPro" id="IPR009003">
    <property type="entry name" value="Peptidase_S1_PA"/>
</dbReference>
<dbReference type="AlphaFoldDB" id="A0A3Q2U0K8"/>
<dbReference type="InterPro" id="IPR018114">
    <property type="entry name" value="TRYPSIN_HIS"/>
</dbReference>
<evidence type="ECO:0000256" key="10">
    <source>
        <dbReference type="SAM" id="Phobius"/>
    </source>
</evidence>
<dbReference type="InterPro" id="IPR033116">
    <property type="entry name" value="TRYPSIN_SER"/>
</dbReference>
<organism evidence="14 15">
    <name type="scientific">Fundulus heteroclitus</name>
    <name type="common">Killifish</name>
    <name type="synonym">Mummichog</name>
    <dbReference type="NCBI Taxonomy" id="8078"/>
    <lineage>
        <taxon>Eukaryota</taxon>
        <taxon>Metazoa</taxon>
        <taxon>Chordata</taxon>
        <taxon>Craniata</taxon>
        <taxon>Vertebrata</taxon>
        <taxon>Euteleostomi</taxon>
        <taxon>Actinopterygii</taxon>
        <taxon>Neopterygii</taxon>
        <taxon>Teleostei</taxon>
        <taxon>Neoteleostei</taxon>
        <taxon>Acanthomorphata</taxon>
        <taxon>Ovalentaria</taxon>
        <taxon>Atherinomorphae</taxon>
        <taxon>Cyprinodontiformes</taxon>
        <taxon>Fundulidae</taxon>
        <taxon>Fundulus</taxon>
    </lineage>
</organism>
<dbReference type="InterPro" id="IPR013320">
    <property type="entry name" value="ConA-like_dom_sf"/>
</dbReference>
<evidence type="ECO:0000256" key="3">
    <source>
        <dbReference type="ARBA" id="ARBA00022801"/>
    </source>
</evidence>
<sequence>SLHPVGSTRMSRRLSSLEILLSVISSLLLICCIALIVVSWVSLKPEGKRPGFCHLISGLSVMIDKFKSLAFDLQQLVRTQSPGSVVVTFDLWFSQWIATEEVEQQLGAGLQMTGGGALVIDIHSIQITATNLWGLSKMQTPMTCPPGQTACSDGSMCVPADWLCDGLSHCSDSSDEAPFSCATACDGQFVLEGPSGSFTSSASDVYNSSIFCRWIIRVSRGLSVEINFHQFETEADFDILRLYEGVGLDKVLTAELSGSAPPGTVWLLTDQSTVEFSTDEFNSLSGFKATYKATDTSELSNQDKVSCSFEDGVCFWRQMQDDEGDWIRTSGSTFPPSTGPSADHTLGNSSGFYLVTPLSPGQWQKSFRIQSLPLTPPTQAMCLSFWYHMFGDDVHLLRVLLAPSLPDAHAVLLFQKDGNYGDTWNYGQVDLNLTSAAAVSKGGMRNDVALDDILLTAGPCGPAPPEPTNVPPPTTMPPVPGESQATGREHASLPRAACSGPAPCRRSNYLAPGCSSPSPCAVAQFQCDSGACIHGGGQCDGVVNCPDGSDEADCGTSPAGNQSTGSEHLFSALLTGSGNVAWMRRGGRGSQRFNTFSPVCQLFSPSLSGEDRVVGGTDAVKGAWPWMVSLHWKGRHVCGGSLISSDWVLTAAHCVYGKNIHQEFWSAVLGLHTQSNMNSEDVQTRRVDQIVIHREYNRLSKQADVAMMHLQQPINFTQWVQPVCLPAEGQSVTAGRKCFIAGWGREAEGGSLPDVLQEAELPLVDQDQCQHLLPEYTITSSMLCAGYPEGGMDSCQGDSGGPLMCMEDRHWTLIGVTSFGVGCGRPQKPGGYARVSAFVSWIAQIRRSSSSSP</sequence>
<keyword evidence="3 8" id="KW-0378">Hydrolase</keyword>
<dbReference type="Gene3D" id="2.60.120.290">
    <property type="entry name" value="Spermadhesin, CUB domain"/>
    <property type="match status" value="1"/>
</dbReference>
<dbReference type="SUPFAM" id="SSF49854">
    <property type="entry name" value="Spermadhesin, CUB domain"/>
    <property type="match status" value="1"/>
</dbReference>
<dbReference type="CDD" id="cd00112">
    <property type="entry name" value="LDLa"/>
    <property type="match status" value="2"/>
</dbReference>
<dbReference type="GeneTree" id="ENSGT00940000164655"/>
<dbReference type="GO" id="GO:0006508">
    <property type="term" value="P:proteolysis"/>
    <property type="evidence" value="ECO:0007669"/>
    <property type="project" value="UniProtKB-KW"/>
</dbReference>
<dbReference type="CDD" id="cd00041">
    <property type="entry name" value="CUB"/>
    <property type="match status" value="1"/>
</dbReference>
<dbReference type="CDD" id="cd06263">
    <property type="entry name" value="MAM"/>
    <property type="match status" value="1"/>
</dbReference>
<feature type="domain" description="MAM" evidence="12">
    <location>
        <begin position="305"/>
        <end position="462"/>
    </location>
</feature>
<feature type="transmembrane region" description="Helical" evidence="10">
    <location>
        <begin position="19"/>
        <end position="43"/>
    </location>
</feature>
<dbReference type="PROSITE" id="PS00134">
    <property type="entry name" value="TRYPSIN_HIS"/>
    <property type="match status" value="1"/>
</dbReference>
<evidence type="ECO:0000313" key="14">
    <source>
        <dbReference type="Ensembl" id="ENSFHEP00000022960.1"/>
    </source>
</evidence>
<dbReference type="SMART" id="SM00137">
    <property type="entry name" value="MAM"/>
    <property type="match status" value="1"/>
</dbReference>
<comment type="caution">
    <text evidence="7">Lacks conserved residue(s) required for the propagation of feature annotation.</text>
</comment>
<dbReference type="InterPro" id="IPR043504">
    <property type="entry name" value="Peptidase_S1_PA_chymotrypsin"/>
</dbReference>
<dbReference type="Gene3D" id="2.40.10.10">
    <property type="entry name" value="Trypsin-like serine proteases"/>
    <property type="match status" value="2"/>
</dbReference>
<keyword evidence="1 8" id="KW-0645">Protease</keyword>
<dbReference type="Gene3D" id="4.10.400.10">
    <property type="entry name" value="Low-density Lipoprotein Receptor"/>
    <property type="match status" value="2"/>
</dbReference>